<proteinExistence type="predicted"/>
<dbReference type="STRING" id="681398.PJIAN_2238"/>
<dbReference type="GO" id="GO:0046872">
    <property type="term" value="F:metal ion binding"/>
    <property type="evidence" value="ECO:0007669"/>
    <property type="project" value="UniProtKB-KW"/>
</dbReference>
<feature type="domain" description="F420-non-reducing hydrogenase iron-sulfur subunit D" evidence="5">
    <location>
        <begin position="4"/>
        <end position="123"/>
    </location>
</feature>
<reference evidence="7" key="2">
    <citation type="journal article" date="2017" name="Genome Announc.">
        <title>Draft genome sequence of Paludibacter jiangxiensis NM7(T), a propionate-producing fermentative bacterium.</title>
        <authorList>
            <person name="Qiu Y.-L."/>
            <person name="Tourlousse D.M."/>
            <person name="Matsuura N."/>
            <person name="Ohashi A."/>
            <person name="Sekiguchi Y."/>
        </authorList>
    </citation>
    <scope>NUCLEOTIDE SEQUENCE [LARGE SCALE GENOMIC DNA]</scope>
    <source>
        <strain evidence="7">NM7</strain>
    </source>
</reference>
<reference evidence="7" key="1">
    <citation type="submission" date="2016-04" db="EMBL/GenBank/DDBJ databases">
        <title>Draft genome sequence of Paludibacter jiangxiensis strain NM7.</title>
        <authorList>
            <person name="Qiu Y."/>
            <person name="Matsuura N."/>
            <person name="Ohashi A."/>
            <person name="Tourlousse M.D."/>
            <person name="Sekiguchi Y."/>
        </authorList>
    </citation>
    <scope>NUCLEOTIDE SEQUENCE [LARGE SCALE GENOMIC DNA]</scope>
    <source>
        <strain evidence="7">NM7</strain>
    </source>
</reference>
<evidence type="ECO:0000313" key="7">
    <source>
        <dbReference type="Proteomes" id="UP000076586"/>
    </source>
</evidence>
<dbReference type="EMBL" id="BDCR01000002">
    <property type="protein sequence ID" value="GAT62678.1"/>
    <property type="molecule type" value="Genomic_DNA"/>
</dbReference>
<protein>
    <submittedName>
        <fullName evidence="6">Coenzyme F420-reducing hydrogenase, delta subunit</fullName>
    </submittedName>
</protein>
<keyword evidence="4" id="KW-0411">Iron-sulfur</keyword>
<dbReference type="RefSeq" id="WP_068703177.1">
    <property type="nucleotide sequence ID" value="NZ_BDCR01000002.1"/>
</dbReference>
<evidence type="ECO:0000256" key="4">
    <source>
        <dbReference type="ARBA" id="ARBA00023014"/>
    </source>
</evidence>
<dbReference type="Proteomes" id="UP000076586">
    <property type="component" value="Unassembled WGS sequence"/>
</dbReference>
<comment type="caution">
    <text evidence="6">The sequence shown here is derived from an EMBL/GenBank/DDBJ whole genome shotgun (WGS) entry which is preliminary data.</text>
</comment>
<keyword evidence="7" id="KW-1185">Reference proteome</keyword>
<accession>A0A170ZHQ4</accession>
<organism evidence="6 7">
    <name type="scientific">Paludibacter jiangxiensis</name>
    <dbReference type="NCBI Taxonomy" id="681398"/>
    <lineage>
        <taxon>Bacteria</taxon>
        <taxon>Pseudomonadati</taxon>
        <taxon>Bacteroidota</taxon>
        <taxon>Bacteroidia</taxon>
        <taxon>Bacteroidales</taxon>
        <taxon>Paludibacteraceae</taxon>
        <taxon>Paludibacter</taxon>
    </lineage>
</organism>
<evidence type="ECO:0000313" key="6">
    <source>
        <dbReference type="EMBL" id="GAT62678.1"/>
    </source>
</evidence>
<dbReference type="OrthoDB" id="1092876at2"/>
<dbReference type="InterPro" id="IPR003813">
    <property type="entry name" value="MvhD/FlpD"/>
</dbReference>
<evidence type="ECO:0000256" key="3">
    <source>
        <dbReference type="ARBA" id="ARBA00023004"/>
    </source>
</evidence>
<gene>
    <name evidence="6" type="ORF">PJIAN_2238</name>
</gene>
<dbReference type="GO" id="GO:0051536">
    <property type="term" value="F:iron-sulfur cluster binding"/>
    <property type="evidence" value="ECO:0007669"/>
    <property type="project" value="UniProtKB-KW"/>
</dbReference>
<sequence length="127" mass="14083">MPKILVFSTEKISDPAIDLAGLLKKHYPYTVYTISVPCSSCIKPRWIMHAYEKGFDGVFIAADGSDCSYGESCSDRTAEVVATTHRLMKEKGLKPSQLKMAAICSVCAEPFVKHITSFMKDLSQKEN</sequence>
<evidence type="ECO:0000256" key="1">
    <source>
        <dbReference type="ARBA" id="ARBA00022723"/>
    </source>
</evidence>
<dbReference type="AlphaFoldDB" id="A0A170ZHQ4"/>
<keyword evidence="2" id="KW-0560">Oxidoreductase</keyword>
<name>A0A170ZHQ4_9BACT</name>
<evidence type="ECO:0000259" key="5">
    <source>
        <dbReference type="Pfam" id="PF02662"/>
    </source>
</evidence>
<evidence type="ECO:0000256" key="2">
    <source>
        <dbReference type="ARBA" id="ARBA00023002"/>
    </source>
</evidence>
<dbReference type="GO" id="GO:0016491">
    <property type="term" value="F:oxidoreductase activity"/>
    <property type="evidence" value="ECO:0007669"/>
    <property type="project" value="UniProtKB-KW"/>
</dbReference>
<keyword evidence="1" id="KW-0479">Metal-binding</keyword>
<keyword evidence="3" id="KW-0408">Iron</keyword>
<dbReference type="Pfam" id="PF02662">
    <property type="entry name" value="FlpD"/>
    <property type="match status" value="1"/>
</dbReference>